<comment type="caution">
    <text evidence="2">The sequence shown here is derived from an EMBL/GenBank/DDBJ whole genome shotgun (WGS) entry which is preliminary data.</text>
</comment>
<keyword evidence="3" id="KW-1185">Reference proteome</keyword>
<evidence type="ECO:0000313" key="3">
    <source>
        <dbReference type="Proteomes" id="UP000568380"/>
    </source>
</evidence>
<name>A0A7W8A5C3_9ACTN</name>
<feature type="compositionally biased region" description="Low complexity" evidence="1">
    <location>
        <begin position="215"/>
        <end position="228"/>
    </location>
</feature>
<proteinExistence type="predicted"/>
<organism evidence="2 3">
    <name type="scientific">Nonomuraea endophytica</name>
    <dbReference type="NCBI Taxonomy" id="714136"/>
    <lineage>
        <taxon>Bacteria</taxon>
        <taxon>Bacillati</taxon>
        <taxon>Actinomycetota</taxon>
        <taxon>Actinomycetes</taxon>
        <taxon>Streptosporangiales</taxon>
        <taxon>Streptosporangiaceae</taxon>
        <taxon>Nonomuraea</taxon>
    </lineage>
</organism>
<dbReference type="AlphaFoldDB" id="A0A7W8A5C3"/>
<dbReference type="Proteomes" id="UP000568380">
    <property type="component" value="Unassembled WGS sequence"/>
</dbReference>
<feature type="compositionally biased region" description="Low complexity" evidence="1">
    <location>
        <begin position="57"/>
        <end position="68"/>
    </location>
</feature>
<reference evidence="2 3" key="1">
    <citation type="submission" date="2020-08" db="EMBL/GenBank/DDBJ databases">
        <title>Genomic Encyclopedia of Type Strains, Phase IV (KMG-IV): sequencing the most valuable type-strain genomes for metagenomic binning, comparative biology and taxonomic classification.</title>
        <authorList>
            <person name="Goeker M."/>
        </authorList>
    </citation>
    <scope>NUCLEOTIDE SEQUENCE [LARGE SCALE GENOMIC DNA]</scope>
    <source>
        <strain evidence="2 3">DSM 45385</strain>
    </source>
</reference>
<feature type="region of interest" description="Disordered" evidence="1">
    <location>
        <begin position="1"/>
        <end position="251"/>
    </location>
</feature>
<evidence type="ECO:0000256" key="1">
    <source>
        <dbReference type="SAM" id="MobiDB-lite"/>
    </source>
</evidence>
<protein>
    <submittedName>
        <fullName evidence="2">Uncharacterized protein</fullName>
    </submittedName>
</protein>
<gene>
    <name evidence="2" type="ORF">HNR40_005299</name>
</gene>
<feature type="compositionally biased region" description="Basic and acidic residues" evidence="1">
    <location>
        <begin position="46"/>
        <end position="56"/>
    </location>
</feature>
<accession>A0A7W8A5C3</accession>
<feature type="compositionally biased region" description="Basic and acidic residues" evidence="1">
    <location>
        <begin position="236"/>
        <end position="251"/>
    </location>
</feature>
<feature type="compositionally biased region" description="Basic and acidic residues" evidence="1">
    <location>
        <begin position="181"/>
        <end position="200"/>
    </location>
</feature>
<dbReference type="EMBL" id="JACHIN010000007">
    <property type="protein sequence ID" value="MBB5079813.1"/>
    <property type="molecule type" value="Genomic_DNA"/>
</dbReference>
<sequence>MSTIRSLQLHLETPLSQPPNPSGHGGRAKAERWPGKSGTVAGQERNGGRARAELLRRATPLALTTSARQAATHDGGAGGAACRNGEGAAQAGRERRTSGAQRGRNTGGATQRGRSTKARATRARVAPQRERRAEAGTNTNRTPAQPDCRTARSWRTAREQRAEPAEPAELDGRTAGQPDSRTAEQPDSRTARRLAEREGAPQRVTGQRKWHATTGAAQRAQRNGRGAASVVLRGGKLKEQKRTEAKEGGGD</sequence>
<feature type="compositionally biased region" description="Polar residues" evidence="1">
    <location>
        <begin position="98"/>
        <end position="113"/>
    </location>
</feature>
<evidence type="ECO:0000313" key="2">
    <source>
        <dbReference type="EMBL" id="MBB5079813.1"/>
    </source>
</evidence>